<protein>
    <submittedName>
        <fullName evidence="1">2867_t:CDS:1</fullName>
    </submittedName>
</protein>
<name>A0A9N8WQE3_9GLOM</name>
<evidence type="ECO:0000313" key="1">
    <source>
        <dbReference type="EMBL" id="CAG8493110.1"/>
    </source>
</evidence>
<proteinExistence type="predicted"/>
<dbReference type="Proteomes" id="UP000789508">
    <property type="component" value="Unassembled WGS sequence"/>
</dbReference>
<dbReference type="EMBL" id="CAJVPS010000533">
    <property type="protein sequence ID" value="CAG8493110.1"/>
    <property type="molecule type" value="Genomic_DNA"/>
</dbReference>
<accession>A0A9N8WQE3</accession>
<reference evidence="1" key="1">
    <citation type="submission" date="2021-06" db="EMBL/GenBank/DDBJ databases">
        <authorList>
            <person name="Kallberg Y."/>
            <person name="Tangrot J."/>
            <person name="Rosling A."/>
        </authorList>
    </citation>
    <scope>NUCLEOTIDE SEQUENCE</scope>
    <source>
        <strain evidence="1">FL130A</strain>
    </source>
</reference>
<evidence type="ECO:0000313" key="2">
    <source>
        <dbReference type="Proteomes" id="UP000789508"/>
    </source>
</evidence>
<sequence>MNTCELWLVDESCQKDVDENKLSNYCEKKGKWAKIKITDDIVETTDKLEAETDYEDDVAAIADHVNSRPGRNRRSICRRRPNEVEDDESLEFDVDSFINKNS</sequence>
<gene>
    <name evidence="1" type="ORF">ALEPTO_LOCUS3091</name>
</gene>
<comment type="caution">
    <text evidence="1">The sequence shown here is derived from an EMBL/GenBank/DDBJ whole genome shotgun (WGS) entry which is preliminary data.</text>
</comment>
<organism evidence="1 2">
    <name type="scientific">Ambispora leptoticha</name>
    <dbReference type="NCBI Taxonomy" id="144679"/>
    <lineage>
        <taxon>Eukaryota</taxon>
        <taxon>Fungi</taxon>
        <taxon>Fungi incertae sedis</taxon>
        <taxon>Mucoromycota</taxon>
        <taxon>Glomeromycotina</taxon>
        <taxon>Glomeromycetes</taxon>
        <taxon>Archaeosporales</taxon>
        <taxon>Ambisporaceae</taxon>
        <taxon>Ambispora</taxon>
    </lineage>
</organism>
<dbReference type="AlphaFoldDB" id="A0A9N8WQE3"/>
<keyword evidence="2" id="KW-1185">Reference proteome</keyword>